<gene>
    <name evidence="7" type="ORF">GGE31_001002</name>
    <name evidence="6" type="ORF">GGE33_000783</name>
    <name evidence="8" type="ORF">GGE35_001001</name>
</gene>
<dbReference type="SMART" id="SM00304">
    <property type="entry name" value="HAMP"/>
    <property type="match status" value="1"/>
</dbReference>
<dbReference type="InterPro" id="IPR000160">
    <property type="entry name" value="GGDEF_dom"/>
</dbReference>
<sequence>MSSRLTRMVQTSLTIKVFAICFVSVHVPLLVFIVYLAGGNGAEPEPVLLLLLAATVAGTTICLLSLWWMIRPLSQLAQAIKIYRANGTPVRMQIDRKDEIGLLASTVTAMVAETETLMNKLRHQAMTDLQTGLGNRRWLNERAAEELARAERQGEPLSIIVLDLDRFKGINDGHGHETGDRVLVATGEIVRTCLRPYDLAARIGGEEFCILLPRTSLDDAEAIGERLRTALAATTVPPLRQGRMTASFGICAAGPGDRLPDMLLRADFALYEAKRDGRNCIRRAHDTNTEEAIASAKLAPAKAASPVNGKHIL</sequence>
<dbReference type="EMBL" id="JACIGY010000001">
    <property type="protein sequence ID" value="MBB4410531.1"/>
    <property type="molecule type" value="Genomic_DNA"/>
</dbReference>
<evidence type="ECO:0000259" key="5">
    <source>
        <dbReference type="PROSITE" id="PS50887"/>
    </source>
</evidence>
<evidence type="ECO:0000259" key="4">
    <source>
        <dbReference type="PROSITE" id="PS50885"/>
    </source>
</evidence>
<evidence type="ECO:0000313" key="6">
    <source>
        <dbReference type="EMBL" id="MBB4347075.1"/>
    </source>
</evidence>
<dbReference type="EMBL" id="JACIGW010000001">
    <property type="protein sequence ID" value="MBB4347075.1"/>
    <property type="molecule type" value="Genomic_DNA"/>
</dbReference>
<evidence type="ECO:0000313" key="11">
    <source>
        <dbReference type="Proteomes" id="UP000576087"/>
    </source>
</evidence>
<organism evidence="6 9">
    <name type="scientific">Aliirhizobium cellulosilyticum</name>
    <dbReference type="NCBI Taxonomy" id="393664"/>
    <lineage>
        <taxon>Bacteria</taxon>
        <taxon>Pseudomonadati</taxon>
        <taxon>Pseudomonadota</taxon>
        <taxon>Alphaproteobacteria</taxon>
        <taxon>Hyphomicrobiales</taxon>
        <taxon>Rhizobiaceae</taxon>
        <taxon>Aliirhizobium</taxon>
    </lineage>
</organism>
<dbReference type="AlphaFoldDB" id="A0A7W6WNM4"/>
<dbReference type="Gene3D" id="3.30.70.270">
    <property type="match status" value="1"/>
</dbReference>
<dbReference type="Gene3D" id="6.10.340.10">
    <property type="match status" value="1"/>
</dbReference>
<feature type="domain" description="HAMP" evidence="4">
    <location>
        <begin position="67"/>
        <end position="119"/>
    </location>
</feature>
<keyword evidence="3" id="KW-1133">Transmembrane helix</keyword>
<evidence type="ECO:0000256" key="3">
    <source>
        <dbReference type="SAM" id="Phobius"/>
    </source>
</evidence>
<dbReference type="GO" id="GO:0007165">
    <property type="term" value="P:signal transduction"/>
    <property type="evidence" value="ECO:0007669"/>
    <property type="project" value="InterPro"/>
</dbReference>
<dbReference type="InterPro" id="IPR050469">
    <property type="entry name" value="Diguanylate_Cyclase"/>
</dbReference>
<dbReference type="PROSITE" id="PS50887">
    <property type="entry name" value="GGDEF"/>
    <property type="match status" value="1"/>
</dbReference>
<evidence type="ECO:0000313" key="9">
    <source>
        <dbReference type="Proteomes" id="UP000520770"/>
    </source>
</evidence>
<dbReference type="Pfam" id="PF00672">
    <property type="entry name" value="HAMP"/>
    <property type="match status" value="1"/>
</dbReference>
<accession>A0A7W6WNM4</accession>
<dbReference type="Proteomes" id="UP000524535">
    <property type="component" value="Unassembled WGS sequence"/>
</dbReference>
<evidence type="ECO:0000313" key="10">
    <source>
        <dbReference type="Proteomes" id="UP000524535"/>
    </source>
</evidence>
<dbReference type="InterPro" id="IPR029787">
    <property type="entry name" value="Nucleotide_cyclase"/>
</dbReference>
<keyword evidence="3" id="KW-0472">Membrane</keyword>
<feature type="transmembrane region" description="Helical" evidence="3">
    <location>
        <begin position="12"/>
        <end position="35"/>
    </location>
</feature>
<dbReference type="PANTHER" id="PTHR45138:SF9">
    <property type="entry name" value="DIGUANYLATE CYCLASE DGCM-RELATED"/>
    <property type="match status" value="1"/>
</dbReference>
<dbReference type="SUPFAM" id="SSF158472">
    <property type="entry name" value="HAMP domain-like"/>
    <property type="match status" value="1"/>
</dbReference>
<dbReference type="FunFam" id="3.30.70.270:FF:000001">
    <property type="entry name" value="Diguanylate cyclase domain protein"/>
    <property type="match status" value="1"/>
</dbReference>
<protein>
    <recommendedName>
        <fullName evidence="1">diguanylate cyclase</fullName>
        <ecNumber evidence="1">2.7.7.65</ecNumber>
    </recommendedName>
</protein>
<evidence type="ECO:0000256" key="1">
    <source>
        <dbReference type="ARBA" id="ARBA00012528"/>
    </source>
</evidence>
<evidence type="ECO:0000256" key="2">
    <source>
        <dbReference type="ARBA" id="ARBA00034247"/>
    </source>
</evidence>
<dbReference type="PANTHER" id="PTHR45138">
    <property type="entry name" value="REGULATORY COMPONENTS OF SENSORY TRANSDUCTION SYSTEM"/>
    <property type="match status" value="1"/>
</dbReference>
<dbReference type="Proteomes" id="UP000576087">
    <property type="component" value="Unassembled WGS sequence"/>
</dbReference>
<dbReference type="InterPro" id="IPR003660">
    <property type="entry name" value="HAMP_dom"/>
</dbReference>
<dbReference type="SMART" id="SM00267">
    <property type="entry name" value="GGDEF"/>
    <property type="match status" value="1"/>
</dbReference>
<feature type="domain" description="GGDEF" evidence="5">
    <location>
        <begin position="155"/>
        <end position="286"/>
    </location>
</feature>
<dbReference type="CDD" id="cd06225">
    <property type="entry name" value="HAMP"/>
    <property type="match status" value="1"/>
</dbReference>
<dbReference type="CDD" id="cd01949">
    <property type="entry name" value="GGDEF"/>
    <property type="match status" value="1"/>
</dbReference>
<dbReference type="PROSITE" id="PS50885">
    <property type="entry name" value="HAMP"/>
    <property type="match status" value="1"/>
</dbReference>
<dbReference type="GO" id="GO:0052621">
    <property type="term" value="F:diguanylate cyclase activity"/>
    <property type="evidence" value="ECO:0007669"/>
    <property type="project" value="UniProtKB-EC"/>
</dbReference>
<dbReference type="EMBL" id="JACIHM010000001">
    <property type="protein sequence ID" value="MBB4445219.1"/>
    <property type="molecule type" value="Genomic_DNA"/>
</dbReference>
<reference evidence="9 10" key="1">
    <citation type="submission" date="2020-08" db="EMBL/GenBank/DDBJ databases">
        <title>Genomic Encyclopedia of Type Strains, Phase IV (KMG-V): Genome sequencing to study the core and pangenomes of soil and plant-associated prokaryotes.</title>
        <authorList>
            <person name="Whitman W."/>
        </authorList>
    </citation>
    <scope>NUCLEOTIDE SEQUENCE [LARGE SCALE GENOMIC DNA]</scope>
    <source>
        <strain evidence="7 10">SEMIA 444</strain>
        <strain evidence="6 9">SEMIA 448</strain>
        <strain evidence="8 11">SEMIA 452</strain>
    </source>
</reference>
<keyword evidence="10" id="KW-1185">Reference proteome</keyword>
<feature type="transmembrane region" description="Helical" evidence="3">
    <location>
        <begin position="47"/>
        <end position="70"/>
    </location>
</feature>
<dbReference type="Proteomes" id="UP000520770">
    <property type="component" value="Unassembled WGS sequence"/>
</dbReference>
<dbReference type="GO" id="GO:0043709">
    <property type="term" value="P:cell adhesion involved in single-species biofilm formation"/>
    <property type="evidence" value="ECO:0007669"/>
    <property type="project" value="TreeGrafter"/>
</dbReference>
<evidence type="ECO:0000313" key="7">
    <source>
        <dbReference type="EMBL" id="MBB4410531.1"/>
    </source>
</evidence>
<proteinExistence type="predicted"/>
<dbReference type="RefSeq" id="WP_183821309.1">
    <property type="nucleotide sequence ID" value="NZ_JACIGW010000001.1"/>
</dbReference>
<dbReference type="InterPro" id="IPR043128">
    <property type="entry name" value="Rev_trsase/Diguanyl_cyclase"/>
</dbReference>
<dbReference type="GO" id="GO:1902201">
    <property type="term" value="P:negative regulation of bacterial-type flagellum-dependent cell motility"/>
    <property type="evidence" value="ECO:0007669"/>
    <property type="project" value="TreeGrafter"/>
</dbReference>
<dbReference type="NCBIfam" id="TIGR00254">
    <property type="entry name" value="GGDEF"/>
    <property type="match status" value="1"/>
</dbReference>
<dbReference type="EC" id="2.7.7.65" evidence="1"/>
<comment type="caution">
    <text evidence="6">The sequence shown here is derived from an EMBL/GenBank/DDBJ whole genome shotgun (WGS) entry which is preliminary data.</text>
</comment>
<dbReference type="SUPFAM" id="SSF55073">
    <property type="entry name" value="Nucleotide cyclase"/>
    <property type="match status" value="1"/>
</dbReference>
<comment type="catalytic activity">
    <reaction evidence="2">
        <text>2 GTP = 3',3'-c-di-GMP + 2 diphosphate</text>
        <dbReference type="Rhea" id="RHEA:24898"/>
        <dbReference type="ChEBI" id="CHEBI:33019"/>
        <dbReference type="ChEBI" id="CHEBI:37565"/>
        <dbReference type="ChEBI" id="CHEBI:58805"/>
        <dbReference type="EC" id="2.7.7.65"/>
    </reaction>
</comment>
<name>A0A7W6WNM4_9HYPH</name>
<evidence type="ECO:0000313" key="8">
    <source>
        <dbReference type="EMBL" id="MBB4445219.1"/>
    </source>
</evidence>
<dbReference type="GO" id="GO:0005886">
    <property type="term" value="C:plasma membrane"/>
    <property type="evidence" value="ECO:0007669"/>
    <property type="project" value="TreeGrafter"/>
</dbReference>
<dbReference type="Pfam" id="PF00990">
    <property type="entry name" value="GGDEF"/>
    <property type="match status" value="1"/>
</dbReference>
<keyword evidence="3" id="KW-0812">Transmembrane</keyword>